<dbReference type="GO" id="GO:0030544">
    <property type="term" value="F:Hsp70 protein binding"/>
    <property type="evidence" value="ECO:0007669"/>
    <property type="project" value="TreeGrafter"/>
</dbReference>
<dbReference type="Pfam" id="PF00651">
    <property type="entry name" value="BTB"/>
    <property type="match status" value="1"/>
</dbReference>
<evidence type="ECO:0000313" key="2">
    <source>
        <dbReference type="EMBL" id="KAJ7766768.1"/>
    </source>
</evidence>
<proteinExistence type="predicted"/>
<evidence type="ECO:0000313" key="3">
    <source>
        <dbReference type="Proteomes" id="UP001215598"/>
    </source>
</evidence>
<comment type="caution">
    <text evidence="2">The sequence shown here is derived from an EMBL/GenBank/DDBJ whole genome shotgun (WGS) entry which is preliminary data.</text>
</comment>
<dbReference type="Pfam" id="PF25794">
    <property type="entry name" value="SACS"/>
    <property type="match status" value="2"/>
</dbReference>
<dbReference type="PANTHER" id="PTHR15600:SF42">
    <property type="entry name" value="SACSIN"/>
    <property type="match status" value="1"/>
</dbReference>
<dbReference type="Gene3D" id="3.30.710.10">
    <property type="entry name" value="Potassium Channel Kv1.1, Chain A"/>
    <property type="match status" value="1"/>
</dbReference>
<reference evidence="2" key="1">
    <citation type="submission" date="2023-03" db="EMBL/GenBank/DDBJ databases">
        <title>Massive genome expansion in bonnet fungi (Mycena s.s.) driven by repeated elements and novel gene families across ecological guilds.</title>
        <authorList>
            <consortium name="Lawrence Berkeley National Laboratory"/>
            <person name="Harder C.B."/>
            <person name="Miyauchi S."/>
            <person name="Viragh M."/>
            <person name="Kuo A."/>
            <person name="Thoen E."/>
            <person name="Andreopoulos B."/>
            <person name="Lu D."/>
            <person name="Skrede I."/>
            <person name="Drula E."/>
            <person name="Henrissat B."/>
            <person name="Morin E."/>
            <person name="Kohler A."/>
            <person name="Barry K."/>
            <person name="LaButti K."/>
            <person name="Morin E."/>
            <person name="Salamov A."/>
            <person name="Lipzen A."/>
            <person name="Mereny Z."/>
            <person name="Hegedus B."/>
            <person name="Baldrian P."/>
            <person name="Stursova M."/>
            <person name="Weitz H."/>
            <person name="Taylor A."/>
            <person name="Grigoriev I.V."/>
            <person name="Nagy L.G."/>
            <person name="Martin F."/>
            <person name="Kauserud H."/>
        </authorList>
    </citation>
    <scope>NUCLEOTIDE SEQUENCE</scope>
    <source>
        <strain evidence="2">CBHHK182m</strain>
    </source>
</reference>
<dbReference type="EMBL" id="JARKIB010000023">
    <property type="protein sequence ID" value="KAJ7766768.1"/>
    <property type="molecule type" value="Genomic_DNA"/>
</dbReference>
<dbReference type="Proteomes" id="UP001215598">
    <property type="component" value="Unassembled WGS sequence"/>
</dbReference>
<organism evidence="2 3">
    <name type="scientific">Mycena metata</name>
    <dbReference type="NCBI Taxonomy" id="1033252"/>
    <lineage>
        <taxon>Eukaryota</taxon>
        <taxon>Fungi</taxon>
        <taxon>Dikarya</taxon>
        <taxon>Basidiomycota</taxon>
        <taxon>Agaricomycotina</taxon>
        <taxon>Agaricomycetes</taxon>
        <taxon>Agaricomycetidae</taxon>
        <taxon>Agaricales</taxon>
        <taxon>Marasmiineae</taxon>
        <taxon>Mycenaceae</taxon>
        <taxon>Mycena</taxon>
    </lineage>
</organism>
<dbReference type="InterPro" id="IPR036890">
    <property type="entry name" value="HATPase_C_sf"/>
</dbReference>
<name>A0AAD7JLV8_9AGAR</name>
<dbReference type="PANTHER" id="PTHR15600">
    <property type="entry name" value="SACSIN"/>
    <property type="match status" value="1"/>
</dbReference>
<dbReference type="InterPro" id="IPR000210">
    <property type="entry name" value="BTB/POZ_dom"/>
</dbReference>
<dbReference type="CDD" id="cd18186">
    <property type="entry name" value="BTB_POZ_ZBTB_KLHL-like"/>
    <property type="match status" value="1"/>
</dbReference>
<dbReference type="SUPFAM" id="SSF55874">
    <property type="entry name" value="ATPase domain of HSP90 chaperone/DNA topoisomerase II/histidine kinase"/>
    <property type="match status" value="2"/>
</dbReference>
<gene>
    <name evidence="2" type="ORF">B0H16DRAFT_372468</name>
</gene>
<dbReference type="InterPro" id="IPR011333">
    <property type="entry name" value="SKP1/BTB/POZ_sf"/>
</dbReference>
<sequence>MVQNFRERADLTKIIKSILDSYPLGNGILRELLQNSDDASATKQTFILDMRTHPSRSVVDQDLVDCQGPALLAVNDTLFSESDWKAISTLHSSSKTTDETKIGKFGIGVRACYHITDNPHFLSGRDLVIFDPHERFSAGREGGVRIDVVTEGTTYPDQLAAFDKSLRPDAAGFFPGTVVRLPLRTGAQALKSTIKSTIVDATLIETLFEEFVEKELSVVMLFLKHIRYICLKIISPDGRERFIGSAEIPDLSIAEKRTFSRNTGARRETFRCTINVTSSNGVVTSQVWRICHAVRSTEETSGILTRRLGYNVGSKLADDKLFSHVALAFPVEPTVRNFKGRLFTLLPLPIHTEFPVHLHGILALTQDRQSLRNIEETGTGAESRERLLVTWNRTIFNEFLPRTWSALLHILVDNNEVNDIWAAWPALEHATNGSGYWSDILQNLMQQVLDLDLPIFPIFPDAESHVSLSSAFIASENDDVDILRALSKVGLAIVKFPQTFQKMLPFAAGDRILDPARVRRALTMHISTLVSLADADKDHILRYLVVAPGSVSNVVGLPLVPLIHGGRTSLPASAHHVLATEQEGDIFGEHDCNGDLLSLSGMPPGVAQVFLASQTSNIVRLNNNHVRTYLNILFGAFNPAEDEIVGQNALSKVEWLIRFWKWFAGSTWEDKTGLLLLINQFHLLPTAQGTLRKMGSRILLPLSGPNGPRTMAAWEILRVHFLHPDVAPYSGAFKSSTVVGSDIPFLISSMSAQCIPTLDSNAALLIQDHLVQSLGSQRSSIRLSPLDHRNFLQLPIFPIRVAVPNPKGGKKLSRRDIGAASGILVFMRVDDSCPVPITPSSTTFFDVTPKSGVLGTIINPAGINRALDELGVLEMAVDQLATQPRPVLDALLSRIIHRLSEFSAVAKDKLQHVPFVSVKGSTDYICPAQVIDPRSDLATLYDGEANRLPTGRWGQDPALSLLTSHGFFQRKLTAAIVTERIEYLIRKWPKQEYPRIFHKAQTFLRLLDQSWPSIETSIAVKTLVGPWMPVREDAGLVAPVACRDNNEKLYLFDLVLSVVHGTVRTKALRKFLGWDELSMSVLGDQLQRALTHPKNRTNRLHALIMEYSRRLATLSAQDIEYLKRAVSDQPWVPVSPTEIVETKHALLRPTSLRGRFRIVPRTLLEASSGQGFVFLERIGCTASPSLDTLLTELQVLVARSGENANLQVMFEAIDMLKEIAAVLPDGSDGDYDRIFVPGKDGFLHPITQVYFADLTSDFLPETGLPTHPAVSEALARDLGVQFLSSLQLDDDDDDDDDLQMGEDFTTRVESVLKEHDVQFALNEFMANAIDAKATTFSVLLDERTFESSKVLAPGLSDLQRRPALFLYNNATFSEADFRGLRKVGQGGKTSNPDSIGRYGLGALSLFHFTDVVQIVSNQRLLILDPAGTHLPPIKGRSRTSVLKDLSNVVRRYPDQLSPFDSIHGFSKHKPFYSGTLFRLSLREDASVLSSTVLRVPECLNLINGPYIGLARDATYFTCLEHISAAQQPPMGSRSVLWSIDAERPSLERHNDHEIVSVKTSGRDRPASSQVWLVTKSATPISGVPLAYTGVLVGMGLHESEIGLLVRIALLLEDFKPEGVTLQPGALKPVPTYSLFSTLRLPVQTSLPAHVSAQFAISSDRRHIRFEAPDIRGNQIPQAAFNNWILDTLVPPLYISTLFYAAGARRSTPRSIFPWWPGSSSNNEDSISRVVVQAFYKLIPKSPLPICKTVTGQLVAPMDAVFSADRTPMRVEDVLRMLRAPNFVELPYRIHNLVLNATAATSTGSSELRFVDASFVQGVLGPRTSKFRELYTKNVISIPTIDTLLLFLLKGGVTPSDLPLLVTADETLIHGNSQRRPIYICRGDIPDIFWRSNFLHGTIDKETQDLLLQTPDINVKLFDVAGTLELLEEQIPRRPRCTHSVEIRQWIIRFWERYIQLPGPPSPASLNLFPLISTANGEHISLEYCRRDDVITEPLGQPTLVSAMQRMELIFCQIPEPLRSSFDKAFNLKAFLKAIRFKSYPFASLSPEETREIGSWIRSNVYTCIDSESRTILKGLPIWEARKGGRDVLTSANDLEMLPNVQIDGLHLEIFDGYTKSGIALANFSYDLQTVRSWPPSTGSLTSERLAQLLNFPDVLHVHSIPQYLNLLTAFLNLGGAGKIPVPDGNLRLRPVDCLYDHSVELFAVALQSCEQTLFLHPIFRYLHQFLRTKDLQSVVGWESFLLCARTVDEDLTARFLPETVVAPRAEVVYRSFNSDLPRIVMTNTGRWGQLDRLRFIHRDVRRSTSSSYTTDAYCEDLPEIVAPSQILQSKYEQIAWTQRALFREEPMSGLIALNKSLGVPTVAEVVNHLQVLAQRVAPEHPCNRTLVQQLRATYGWLNENKDAATPYLRATGALFLNVDDSLFGPWEWRSAGQLLFDVDYDYPKTNTFRVRQFLQDFRPLLLAAGAGIEHAVDYMPVTTAVDGNTLRGSFDAMRKAGQLTDLVLMPTESMGEDIEVEALRAHSTFLAAAIPHVRDALLGWRESTSESYSFPGTYFGARAVLDFVYTGKIEPNPGQTDEDHMYLLRDLLELLGDADEWNMPELKDEIGRLVKEWKLLSQYTYRMIIENAEKYRATSLLNYCSKWGNKNPAAVRRDPDEEEDYAI</sequence>
<evidence type="ECO:0000259" key="1">
    <source>
        <dbReference type="PROSITE" id="PS50097"/>
    </source>
</evidence>
<feature type="domain" description="BTB" evidence="1">
    <location>
        <begin position="2500"/>
        <end position="2573"/>
    </location>
</feature>
<protein>
    <recommendedName>
        <fullName evidence="1">BTB domain-containing protein</fullName>
    </recommendedName>
</protein>
<keyword evidence="3" id="KW-1185">Reference proteome</keyword>
<dbReference type="InterPro" id="IPR058210">
    <property type="entry name" value="SACS/Nov_dom"/>
</dbReference>
<dbReference type="Gene3D" id="3.30.565.10">
    <property type="entry name" value="Histidine kinase-like ATPase, C-terminal domain"/>
    <property type="match status" value="1"/>
</dbReference>
<dbReference type="NCBIfam" id="NF047352">
    <property type="entry name" value="P_loop_sacsin"/>
    <property type="match status" value="1"/>
</dbReference>
<accession>A0AAD7JLV8</accession>
<dbReference type="InterPro" id="IPR052972">
    <property type="entry name" value="Sacsin_chaperone_reg"/>
</dbReference>
<dbReference type="SUPFAM" id="SSF54695">
    <property type="entry name" value="POZ domain"/>
    <property type="match status" value="1"/>
</dbReference>
<dbReference type="PROSITE" id="PS50097">
    <property type="entry name" value="BTB"/>
    <property type="match status" value="1"/>
</dbReference>